<keyword evidence="1" id="KW-0812">Transmembrane</keyword>
<dbReference type="InterPro" id="IPR017516">
    <property type="entry name" value="AbrB_dup"/>
</dbReference>
<evidence type="ECO:0000313" key="2">
    <source>
        <dbReference type="EMBL" id="SFH93011.1"/>
    </source>
</evidence>
<dbReference type="GO" id="GO:0010468">
    <property type="term" value="P:regulation of gene expression"/>
    <property type="evidence" value="ECO:0007669"/>
    <property type="project" value="InterPro"/>
</dbReference>
<feature type="transmembrane region" description="Helical" evidence="1">
    <location>
        <begin position="249"/>
        <end position="270"/>
    </location>
</feature>
<dbReference type="InterPro" id="IPR007820">
    <property type="entry name" value="AbrB_fam"/>
</dbReference>
<evidence type="ECO:0000256" key="1">
    <source>
        <dbReference type="SAM" id="Phobius"/>
    </source>
</evidence>
<feature type="transmembrane region" description="Helical" evidence="1">
    <location>
        <begin position="282"/>
        <end position="305"/>
    </location>
</feature>
<feature type="transmembrane region" description="Helical" evidence="1">
    <location>
        <begin position="166"/>
        <end position="185"/>
    </location>
</feature>
<dbReference type="PIRSF" id="PIRSF038991">
    <property type="entry name" value="Protein_AbrB"/>
    <property type="match status" value="1"/>
</dbReference>
<feature type="transmembrane region" description="Helical" evidence="1">
    <location>
        <begin position="74"/>
        <end position="91"/>
    </location>
</feature>
<feature type="transmembrane region" description="Helical" evidence="1">
    <location>
        <begin position="197"/>
        <end position="219"/>
    </location>
</feature>
<accession>A0A1I3E2T5</accession>
<dbReference type="OrthoDB" id="9809910at2"/>
<organism evidence="2 3">
    <name type="scientific">Albimonas pacifica</name>
    <dbReference type="NCBI Taxonomy" id="1114924"/>
    <lineage>
        <taxon>Bacteria</taxon>
        <taxon>Pseudomonadati</taxon>
        <taxon>Pseudomonadota</taxon>
        <taxon>Alphaproteobacteria</taxon>
        <taxon>Rhodobacterales</taxon>
        <taxon>Paracoccaceae</taxon>
        <taxon>Albimonas</taxon>
    </lineage>
</organism>
<name>A0A1I3E2T5_9RHOB</name>
<gene>
    <name evidence="2" type="ORF">SAMN05216258_103140</name>
</gene>
<dbReference type="AlphaFoldDB" id="A0A1I3E2T5"/>
<dbReference type="NCBIfam" id="TIGR03082">
    <property type="entry name" value="Gneg_AbrB_dup"/>
    <property type="match status" value="2"/>
</dbReference>
<feature type="transmembrane region" description="Helical" evidence="1">
    <location>
        <begin position="226"/>
        <end position="243"/>
    </location>
</feature>
<keyword evidence="1" id="KW-1133">Transmembrane helix</keyword>
<evidence type="ECO:0008006" key="4">
    <source>
        <dbReference type="Google" id="ProtNLM"/>
    </source>
</evidence>
<dbReference type="PANTHER" id="PTHR38457:SF1">
    <property type="entry name" value="REGULATOR ABRB-RELATED"/>
    <property type="match status" value="1"/>
</dbReference>
<protein>
    <recommendedName>
        <fullName evidence="4">Ammonia monooxygenase</fullName>
    </recommendedName>
</protein>
<feature type="transmembrane region" description="Helical" evidence="1">
    <location>
        <begin position="345"/>
        <end position="366"/>
    </location>
</feature>
<dbReference type="RefSeq" id="WP_092858941.1">
    <property type="nucleotide sequence ID" value="NZ_FOQH01000003.1"/>
</dbReference>
<dbReference type="Pfam" id="PF05145">
    <property type="entry name" value="AbrB"/>
    <property type="match status" value="1"/>
</dbReference>
<evidence type="ECO:0000313" key="3">
    <source>
        <dbReference type="Proteomes" id="UP000199377"/>
    </source>
</evidence>
<feature type="transmembrane region" description="Helical" evidence="1">
    <location>
        <begin position="103"/>
        <end position="125"/>
    </location>
</feature>
<feature type="transmembrane region" description="Helical" evidence="1">
    <location>
        <begin position="28"/>
        <end position="53"/>
    </location>
</feature>
<dbReference type="EMBL" id="FOQH01000003">
    <property type="protein sequence ID" value="SFH93011.1"/>
    <property type="molecule type" value="Genomic_DNA"/>
</dbReference>
<sequence length="369" mass="37206">MPVFKPDPVQEDAVPSAAPSPLALAGRWAAMAALSAALAGGLDAVGLPAAFLLGPMLAAAAMALSGRAVPLPRAAHFAALGVVGCMVGEATPPTVLGDILDHWVVFLVGVGSVVGLAGGLGWLLARAQVLPGTTAVWGAWPGAASAMVILSDAHGADMRLVAVMQYLRVGLVAASAALIARFWVGVPEGGEAAAVEWFPALDLLGLGVTAAVVAASLAIGRIVRMPSALFLAPMAIAIGLNATDLPTPALPHWLLVGAYAVAGWGIGLRFTRPILAHAARALPQLFVGIMALIALCFGLGAALAAATGEDLLTAVLATSPGGMDSVAIIAASSDVDMPFVMAMQTARFLAVLFLGPWLARLIASWVPRA</sequence>
<dbReference type="PANTHER" id="PTHR38457">
    <property type="entry name" value="REGULATOR ABRB-RELATED"/>
    <property type="match status" value="1"/>
</dbReference>
<keyword evidence="1" id="KW-0472">Membrane</keyword>
<dbReference type="GO" id="GO:0016020">
    <property type="term" value="C:membrane"/>
    <property type="evidence" value="ECO:0007669"/>
    <property type="project" value="InterPro"/>
</dbReference>
<dbReference type="Proteomes" id="UP000199377">
    <property type="component" value="Unassembled WGS sequence"/>
</dbReference>
<keyword evidence="3" id="KW-1185">Reference proteome</keyword>
<reference evidence="2 3" key="1">
    <citation type="submission" date="2016-10" db="EMBL/GenBank/DDBJ databases">
        <authorList>
            <person name="de Groot N.N."/>
        </authorList>
    </citation>
    <scope>NUCLEOTIDE SEQUENCE [LARGE SCALE GENOMIC DNA]</scope>
    <source>
        <strain evidence="2 3">CGMCC 1.11030</strain>
    </source>
</reference>
<proteinExistence type="predicted"/>